<organism evidence="2">
    <name type="scientific">Solanum lycopersicum</name>
    <name type="common">Tomato</name>
    <name type="synonym">Lycopersicon esculentum</name>
    <dbReference type="NCBI Taxonomy" id="4081"/>
    <lineage>
        <taxon>Eukaryota</taxon>
        <taxon>Viridiplantae</taxon>
        <taxon>Streptophyta</taxon>
        <taxon>Embryophyta</taxon>
        <taxon>Tracheophyta</taxon>
        <taxon>Spermatophyta</taxon>
        <taxon>Magnoliopsida</taxon>
        <taxon>eudicotyledons</taxon>
        <taxon>Gunneridae</taxon>
        <taxon>Pentapetalae</taxon>
        <taxon>asterids</taxon>
        <taxon>lamiids</taxon>
        <taxon>Solanales</taxon>
        <taxon>Solanaceae</taxon>
        <taxon>Solanoideae</taxon>
        <taxon>Solaneae</taxon>
        <taxon>Solanum</taxon>
        <taxon>Solanum subgen. Lycopersicon</taxon>
    </lineage>
</organism>
<keyword evidence="1" id="KW-0732">Signal</keyword>
<feature type="chain" id="PRO_5018691807" evidence="1">
    <location>
        <begin position="20"/>
        <end position="120"/>
    </location>
</feature>
<proteinExistence type="predicted"/>
<sequence length="120" mass="13974">MGFFLLYLVEFCLYQGSTIQGLHTMLTRVIKVSLFPIYLLSRVEFRLSIVDYRSSSYIVQLPHLLYLDKLVKKKKISVASNRLPRMLDVESLLAKLCNPLTQYGHDVIIRVLVCLLMFFN</sequence>
<protein>
    <submittedName>
        <fullName evidence="2">Uncharacterized protein</fullName>
    </submittedName>
</protein>
<evidence type="ECO:0000256" key="1">
    <source>
        <dbReference type="SAM" id="SignalP"/>
    </source>
</evidence>
<accession>A0A3Q7H472</accession>
<feature type="signal peptide" evidence="1">
    <location>
        <begin position="1"/>
        <end position="19"/>
    </location>
</feature>
<evidence type="ECO:0000313" key="2">
    <source>
        <dbReference type="EnsemblPlants" id="Solyc07g006950.3.1"/>
    </source>
</evidence>
<dbReference type="AlphaFoldDB" id="A0A3Q7H472"/>
<name>A0A3Q7H472_SOLLC</name>
<dbReference type="Proteomes" id="UP000004994">
    <property type="component" value="Chromosome 7"/>
</dbReference>
<dbReference type="Gramene" id="Solyc07g006950.3.1">
    <property type="protein sequence ID" value="Solyc07g006950.3.1"/>
    <property type="gene ID" value="Solyc07g006950.3"/>
</dbReference>
<evidence type="ECO:0000313" key="3">
    <source>
        <dbReference type="Proteomes" id="UP000004994"/>
    </source>
</evidence>
<dbReference type="EnsemblPlants" id="Solyc07g006950.3.1">
    <property type="protein sequence ID" value="Solyc07g006950.3.1"/>
    <property type="gene ID" value="Solyc07g006950.3"/>
</dbReference>
<reference evidence="2" key="2">
    <citation type="submission" date="2019-01" db="UniProtKB">
        <authorList>
            <consortium name="EnsemblPlants"/>
        </authorList>
    </citation>
    <scope>IDENTIFICATION</scope>
    <source>
        <strain evidence="2">cv. Heinz 1706</strain>
    </source>
</reference>
<keyword evidence="3" id="KW-1185">Reference proteome</keyword>
<dbReference type="InParanoid" id="A0A3Q7H472"/>
<reference evidence="2" key="1">
    <citation type="journal article" date="2012" name="Nature">
        <title>The tomato genome sequence provides insights into fleshy fruit evolution.</title>
        <authorList>
            <consortium name="Tomato Genome Consortium"/>
        </authorList>
    </citation>
    <scope>NUCLEOTIDE SEQUENCE [LARGE SCALE GENOMIC DNA]</scope>
    <source>
        <strain evidence="2">cv. Heinz 1706</strain>
    </source>
</reference>